<keyword evidence="3" id="KW-0732">Signal</keyword>
<sequence>MVGMLSFYSILVTLVVFCGSQKLNPNETAPNFVLSTLDGPLIYKGLNKPGSNVKGPMIFHSYSSKSGFLEALWNKDSSLLDLIDNSPDNTHYVFLNSEEDAHKTALWMKQRFQSILEKYFTIAKSLERCDVTKPVNADRRSFGGSSKPLPSRRKKHHFPKPHRRIERRSLPDYGNNPEQAVIKTFKQRPRIVRKKSNMAKHHHDKAWNMKTYKKRNNIVHFRNNNAVFTLAGHFKRQTERQSSHRDKKTASNIKRQTIVTGDSKHHFIKHQNHKNGTYHTISHEENLTENFKRQTTIQHKENQSISKRRDNLTDLKKHSNNKQDGHQTNSTKRQTITHQENLIKRSFIIHDEDEVLKRSLVSTMYDYLAEDENEVAATDNCHDDALQKRVAEIINGGPEKLKQAWMKRLHFVNESVLDVGNFIPLVLSRWYCSGHGCGLDQVAVEGKEEGSVKLVSKRLDGRYDWLTSPYSIKQKRAKIVDIGDGCDNSTSTKYTNTVVLISNNNTCTYFQKLKNAQEKGALCAVIYANNGETLFDMTCQNAECEVEMKIPGTMIPYEDGIKIKDLIKNNKEINVHFQHTPWWNFFFGIDEQGKLQEVGWLVYPSMIFLSYQAKWLNYVTNLLHDISSMKQKSDNEELTIFQGKIMQGNHGVVACHEIKDSVFKDLSKFGHVYLDMALGCPGSTDFTCPHWDHTVQLYLNCGESRVQCKENKKKKRNHHQVRLGPEIGRWITPFRRRIGRWLTDIRPLAPLFTSKSCTFTMKTVPWAMPWKPSLKLWLTDKKSGNIDQPTMFEELFRGGTFNGSYNLDSPKGRREKTINVPKNVTKAMLFATITGHGSDDNNCAEFCVTSHHFQINENDNERVFDNAGTATGCADRVSEGSEPNEHGTWLYGRNGWCDGENVGPWIEDVTKQIRPGEENTIKYNGFFNSKDPAPKRDPGNIIMYSYLIFYTKSGGGQASDDTKNNR</sequence>
<dbReference type="Gene3D" id="2.60.120.230">
    <property type="match status" value="2"/>
</dbReference>
<keyword evidence="6" id="KW-1185">Reference proteome</keyword>
<feature type="compositionally biased region" description="Basic and acidic residues" evidence="2">
    <location>
        <begin position="295"/>
        <end position="325"/>
    </location>
</feature>
<dbReference type="EnsemblMetazoa" id="CLYHEMT013276.1">
    <property type="protein sequence ID" value="CLYHEMP013276.1"/>
    <property type="gene ID" value="CLYHEMG013276"/>
</dbReference>
<feature type="signal peptide" evidence="3">
    <location>
        <begin position="1"/>
        <end position="20"/>
    </location>
</feature>
<protein>
    <recommendedName>
        <fullName evidence="4">Peptide-N-glycosidase F N-terminal domain-containing protein</fullName>
    </recommendedName>
</protein>
<organism evidence="5 6">
    <name type="scientific">Clytia hemisphaerica</name>
    <dbReference type="NCBI Taxonomy" id="252671"/>
    <lineage>
        <taxon>Eukaryota</taxon>
        <taxon>Metazoa</taxon>
        <taxon>Cnidaria</taxon>
        <taxon>Hydrozoa</taxon>
        <taxon>Hydroidolina</taxon>
        <taxon>Leptothecata</taxon>
        <taxon>Obeliida</taxon>
        <taxon>Clytiidae</taxon>
        <taxon>Clytia</taxon>
    </lineage>
</organism>
<dbReference type="Proteomes" id="UP000594262">
    <property type="component" value="Unplaced"/>
</dbReference>
<feature type="compositionally biased region" description="Polar residues" evidence="2">
    <location>
        <begin position="326"/>
        <end position="336"/>
    </location>
</feature>
<dbReference type="SUPFAM" id="SSF52025">
    <property type="entry name" value="PA domain"/>
    <property type="match status" value="1"/>
</dbReference>
<accession>A0A7M5WUN0</accession>
<feature type="compositionally biased region" description="Basic residues" evidence="2">
    <location>
        <begin position="150"/>
        <end position="162"/>
    </location>
</feature>
<dbReference type="PANTHER" id="PTHR39319">
    <property type="entry name" value="SI:DKEY-256H2.1"/>
    <property type="match status" value="1"/>
</dbReference>
<dbReference type="Gene3D" id="3.50.30.30">
    <property type="match status" value="1"/>
</dbReference>
<dbReference type="InterPro" id="IPR046450">
    <property type="entry name" value="PA_dom_sf"/>
</dbReference>
<evidence type="ECO:0000256" key="2">
    <source>
        <dbReference type="SAM" id="MobiDB-lite"/>
    </source>
</evidence>
<dbReference type="SUPFAM" id="SSF49742">
    <property type="entry name" value="PHM/PNGase F"/>
    <property type="match status" value="1"/>
</dbReference>
<evidence type="ECO:0000313" key="5">
    <source>
        <dbReference type="EnsemblMetazoa" id="CLYHEMP013276.1"/>
    </source>
</evidence>
<evidence type="ECO:0000313" key="6">
    <source>
        <dbReference type="Proteomes" id="UP000594262"/>
    </source>
</evidence>
<feature type="region of interest" description="Disordered" evidence="2">
    <location>
        <begin position="295"/>
        <end position="336"/>
    </location>
</feature>
<dbReference type="OrthoDB" id="406745at2759"/>
<dbReference type="GO" id="GO:0016715">
    <property type="term" value="F:oxidoreductase activity, acting on paired donors, with incorporation or reduction of molecular oxygen, reduced ascorbate as one donor, and incorporation of one atom of oxygen"/>
    <property type="evidence" value="ECO:0007669"/>
    <property type="project" value="InterPro"/>
</dbReference>
<feature type="domain" description="Peptide-N-glycosidase F N-terminal" evidence="4">
    <location>
        <begin position="637"/>
        <end position="778"/>
    </location>
</feature>
<feature type="region of interest" description="Disordered" evidence="2">
    <location>
        <begin position="136"/>
        <end position="162"/>
    </location>
</feature>
<dbReference type="Pfam" id="PF09113">
    <property type="entry name" value="N-glycanase_C"/>
    <property type="match status" value="1"/>
</dbReference>
<dbReference type="SMART" id="SM01290">
    <property type="entry name" value="N-glycanase_N"/>
    <property type="match status" value="1"/>
</dbReference>
<name>A0A7M5WUN0_9CNID</name>
<dbReference type="InterPro" id="IPR015197">
    <property type="entry name" value="PngaseF_C"/>
</dbReference>
<feature type="chain" id="PRO_5029653133" description="Peptide-N-glycosidase F N-terminal domain-containing protein" evidence="3">
    <location>
        <begin position="21"/>
        <end position="966"/>
    </location>
</feature>
<dbReference type="InterPro" id="IPR003137">
    <property type="entry name" value="PA_domain"/>
</dbReference>
<dbReference type="GeneID" id="136816259"/>
<dbReference type="PANTHER" id="PTHR39319:SF1">
    <property type="entry name" value="SI:DKEY-256H2.1"/>
    <property type="match status" value="1"/>
</dbReference>
<dbReference type="InterPro" id="IPR008977">
    <property type="entry name" value="PHM/PNGase_F_dom_sf"/>
</dbReference>
<dbReference type="AlphaFoldDB" id="A0A7M5WUN0"/>
<dbReference type="InterPro" id="IPR053251">
    <property type="entry name" value="N-glycanase"/>
</dbReference>
<evidence type="ECO:0000259" key="4">
    <source>
        <dbReference type="SMART" id="SM01290"/>
    </source>
</evidence>
<dbReference type="InterPro" id="IPR014784">
    <property type="entry name" value="Cu2_ascorb_mOase-like_C"/>
</dbReference>
<proteinExistence type="predicted"/>
<keyword evidence="1" id="KW-1015">Disulfide bond</keyword>
<reference evidence="5" key="1">
    <citation type="submission" date="2021-01" db="UniProtKB">
        <authorList>
            <consortium name="EnsemblMetazoa"/>
        </authorList>
    </citation>
    <scope>IDENTIFICATION</scope>
</reference>
<dbReference type="InterPro" id="IPR015196">
    <property type="entry name" value="PngaseF_N"/>
</dbReference>
<dbReference type="Pfam" id="PF09112">
    <property type="entry name" value="N-glycanase_N"/>
    <property type="match status" value="1"/>
</dbReference>
<evidence type="ECO:0000256" key="1">
    <source>
        <dbReference type="ARBA" id="ARBA00023157"/>
    </source>
</evidence>
<dbReference type="RefSeq" id="XP_066928688.1">
    <property type="nucleotide sequence ID" value="XM_067072587.1"/>
</dbReference>
<evidence type="ECO:0000256" key="3">
    <source>
        <dbReference type="SAM" id="SignalP"/>
    </source>
</evidence>
<dbReference type="Pfam" id="PF02225">
    <property type="entry name" value="PA"/>
    <property type="match status" value="1"/>
</dbReference>